<keyword evidence="2" id="KW-1185">Reference proteome</keyword>
<dbReference type="AlphaFoldDB" id="A0A377QWR6"/>
<protein>
    <submittedName>
        <fullName evidence="1">Mu-like prophage protein gp36</fullName>
    </submittedName>
</protein>
<dbReference type="Pfam" id="PF07030">
    <property type="entry name" value="Phage_Mu_Gp36"/>
    <property type="match status" value="1"/>
</dbReference>
<dbReference type="InterPro" id="IPR009752">
    <property type="entry name" value="Phage_Mu_GpJ"/>
</dbReference>
<evidence type="ECO:0000313" key="1">
    <source>
        <dbReference type="EMBL" id="STQ99846.1"/>
    </source>
</evidence>
<organism evidence="1 2">
    <name type="scientific">Kingella potus</name>
    <dbReference type="NCBI Taxonomy" id="265175"/>
    <lineage>
        <taxon>Bacteria</taxon>
        <taxon>Pseudomonadati</taxon>
        <taxon>Pseudomonadota</taxon>
        <taxon>Betaproteobacteria</taxon>
        <taxon>Neisseriales</taxon>
        <taxon>Neisseriaceae</taxon>
        <taxon>Kingella</taxon>
    </lineage>
</organism>
<reference evidence="1 2" key="1">
    <citation type="submission" date="2018-06" db="EMBL/GenBank/DDBJ databases">
        <authorList>
            <consortium name="Pathogen Informatics"/>
            <person name="Doyle S."/>
        </authorList>
    </citation>
    <scope>NUCLEOTIDE SEQUENCE [LARGE SCALE GENOMIC DNA]</scope>
    <source>
        <strain evidence="1 2">NCTC13336</strain>
    </source>
</reference>
<gene>
    <name evidence="1" type="ORF">NCTC13336_00032</name>
</gene>
<accession>A0A377QWR6</accession>
<sequence length="133" mass="14540">MITREDMEQRFGTAEIDALTDGSADTLNRAIADAEAEAAGYLAAAGFRRPFVQTPRVLVLKICDIARYYLHQDGDISIVDKRYKAAVAWFQALIRNPSMLGGDEPAAADKAASGRYAVIPNAPEDFDASNRKF</sequence>
<dbReference type="Proteomes" id="UP000254293">
    <property type="component" value="Unassembled WGS sequence"/>
</dbReference>
<evidence type="ECO:0000313" key="2">
    <source>
        <dbReference type="Proteomes" id="UP000254293"/>
    </source>
</evidence>
<dbReference type="EMBL" id="UGJJ01000001">
    <property type="protein sequence ID" value="STQ99846.1"/>
    <property type="molecule type" value="Genomic_DNA"/>
</dbReference>
<dbReference type="RefSeq" id="WP_115307196.1">
    <property type="nucleotide sequence ID" value="NZ_CP091516.1"/>
</dbReference>
<dbReference type="OrthoDB" id="9812088at2"/>
<proteinExistence type="predicted"/>
<name>A0A377QWR6_9NEIS</name>